<dbReference type="EMBL" id="KN822051">
    <property type="protein sequence ID" value="KIM61515.1"/>
    <property type="molecule type" value="Genomic_DNA"/>
</dbReference>
<evidence type="ECO:0000313" key="2">
    <source>
        <dbReference type="Proteomes" id="UP000053989"/>
    </source>
</evidence>
<dbReference type="HOGENOM" id="CLU_2607416_0_0_1"/>
<dbReference type="AlphaFoldDB" id="A0A0C3DLG2"/>
<keyword evidence="2" id="KW-1185">Reference proteome</keyword>
<accession>A0A0C3DLG2</accession>
<organism evidence="1 2">
    <name type="scientific">Scleroderma citrinum Foug A</name>
    <dbReference type="NCBI Taxonomy" id="1036808"/>
    <lineage>
        <taxon>Eukaryota</taxon>
        <taxon>Fungi</taxon>
        <taxon>Dikarya</taxon>
        <taxon>Basidiomycota</taxon>
        <taxon>Agaricomycotina</taxon>
        <taxon>Agaricomycetes</taxon>
        <taxon>Agaricomycetidae</taxon>
        <taxon>Boletales</taxon>
        <taxon>Sclerodermatineae</taxon>
        <taxon>Sclerodermataceae</taxon>
        <taxon>Scleroderma</taxon>
    </lineage>
</organism>
<protein>
    <submittedName>
        <fullName evidence="1">Uncharacterized protein</fullName>
    </submittedName>
</protein>
<dbReference type="InParanoid" id="A0A0C3DLG2"/>
<reference evidence="1 2" key="1">
    <citation type="submission" date="2014-04" db="EMBL/GenBank/DDBJ databases">
        <authorList>
            <consortium name="DOE Joint Genome Institute"/>
            <person name="Kuo A."/>
            <person name="Kohler A."/>
            <person name="Nagy L.G."/>
            <person name="Floudas D."/>
            <person name="Copeland A."/>
            <person name="Barry K.W."/>
            <person name="Cichocki N."/>
            <person name="Veneault-Fourrey C."/>
            <person name="LaButti K."/>
            <person name="Lindquist E.A."/>
            <person name="Lipzen A."/>
            <person name="Lundell T."/>
            <person name="Morin E."/>
            <person name="Murat C."/>
            <person name="Sun H."/>
            <person name="Tunlid A."/>
            <person name="Henrissat B."/>
            <person name="Grigoriev I.V."/>
            <person name="Hibbett D.S."/>
            <person name="Martin F."/>
            <person name="Nordberg H.P."/>
            <person name="Cantor M.N."/>
            <person name="Hua S.X."/>
        </authorList>
    </citation>
    <scope>NUCLEOTIDE SEQUENCE [LARGE SCALE GENOMIC DNA]</scope>
    <source>
        <strain evidence="1 2">Foug A</strain>
    </source>
</reference>
<name>A0A0C3DLG2_9AGAM</name>
<reference evidence="2" key="2">
    <citation type="submission" date="2015-01" db="EMBL/GenBank/DDBJ databases">
        <title>Evolutionary Origins and Diversification of the Mycorrhizal Mutualists.</title>
        <authorList>
            <consortium name="DOE Joint Genome Institute"/>
            <consortium name="Mycorrhizal Genomics Consortium"/>
            <person name="Kohler A."/>
            <person name="Kuo A."/>
            <person name="Nagy L.G."/>
            <person name="Floudas D."/>
            <person name="Copeland A."/>
            <person name="Barry K.W."/>
            <person name="Cichocki N."/>
            <person name="Veneault-Fourrey C."/>
            <person name="LaButti K."/>
            <person name="Lindquist E.A."/>
            <person name="Lipzen A."/>
            <person name="Lundell T."/>
            <person name="Morin E."/>
            <person name="Murat C."/>
            <person name="Riley R."/>
            <person name="Ohm R."/>
            <person name="Sun H."/>
            <person name="Tunlid A."/>
            <person name="Henrissat B."/>
            <person name="Grigoriev I.V."/>
            <person name="Hibbett D.S."/>
            <person name="Martin F."/>
        </authorList>
    </citation>
    <scope>NUCLEOTIDE SEQUENCE [LARGE SCALE GENOMIC DNA]</scope>
    <source>
        <strain evidence="2">Foug A</strain>
    </source>
</reference>
<evidence type="ECO:0000313" key="1">
    <source>
        <dbReference type="EMBL" id="KIM61515.1"/>
    </source>
</evidence>
<sequence>MSSLCVKASADGVLCAVSTSIDTYDGDWRAVEAQELATIHRRPVLGKVISVTTYVEGRCAALQSAIAAAATIARRDELW</sequence>
<proteinExistence type="predicted"/>
<dbReference type="Proteomes" id="UP000053989">
    <property type="component" value="Unassembled WGS sequence"/>
</dbReference>
<gene>
    <name evidence="1" type="ORF">SCLCIDRAFT_1215981</name>
</gene>